<proteinExistence type="inferred from homology"/>
<reference evidence="5" key="1">
    <citation type="submission" date="2022-07" db="EMBL/GenBank/DDBJ databases">
        <title>Phylogenomic reconstructions and comparative analyses of Kickxellomycotina fungi.</title>
        <authorList>
            <person name="Reynolds N.K."/>
            <person name="Stajich J.E."/>
            <person name="Barry K."/>
            <person name="Grigoriev I.V."/>
            <person name="Crous P."/>
            <person name="Smith M.E."/>
        </authorList>
    </citation>
    <scope>NUCLEOTIDE SEQUENCE</scope>
    <source>
        <strain evidence="5">NRRL 1565</strain>
    </source>
</reference>
<evidence type="ECO:0000256" key="4">
    <source>
        <dbReference type="RuleBase" id="RU000363"/>
    </source>
</evidence>
<gene>
    <name evidence="5" type="ORF">H4R20_004021</name>
</gene>
<dbReference type="SUPFAM" id="SSF51735">
    <property type="entry name" value="NAD(P)-binding Rossmann-fold domains"/>
    <property type="match status" value="1"/>
</dbReference>
<keyword evidence="3" id="KW-0560">Oxidoreductase</keyword>
<dbReference type="GO" id="GO:0016616">
    <property type="term" value="F:oxidoreductase activity, acting on the CH-OH group of donors, NAD or NADP as acceptor"/>
    <property type="evidence" value="ECO:0007669"/>
    <property type="project" value="TreeGrafter"/>
</dbReference>
<dbReference type="Proteomes" id="UP001140094">
    <property type="component" value="Unassembled WGS sequence"/>
</dbReference>
<dbReference type="PROSITE" id="PS00061">
    <property type="entry name" value="ADH_SHORT"/>
    <property type="match status" value="1"/>
</dbReference>
<dbReference type="Pfam" id="PF00106">
    <property type="entry name" value="adh_short"/>
    <property type="match status" value="1"/>
</dbReference>
<evidence type="ECO:0000313" key="6">
    <source>
        <dbReference type="Proteomes" id="UP001140094"/>
    </source>
</evidence>
<dbReference type="AlphaFoldDB" id="A0A9W8HV79"/>
<evidence type="ECO:0008006" key="7">
    <source>
        <dbReference type="Google" id="ProtNLM"/>
    </source>
</evidence>
<dbReference type="EMBL" id="JANBUO010000967">
    <property type="protein sequence ID" value="KAJ2800535.1"/>
    <property type="molecule type" value="Genomic_DNA"/>
</dbReference>
<keyword evidence="6" id="KW-1185">Reference proteome</keyword>
<protein>
    <recommendedName>
        <fullName evidence="7">NAD(P)-binding protein</fullName>
    </recommendedName>
</protein>
<name>A0A9W8HV79_9FUNG</name>
<evidence type="ECO:0000313" key="5">
    <source>
        <dbReference type="EMBL" id="KAJ2800535.1"/>
    </source>
</evidence>
<dbReference type="InterPro" id="IPR020904">
    <property type="entry name" value="Sc_DH/Rdtase_CS"/>
</dbReference>
<evidence type="ECO:0000256" key="3">
    <source>
        <dbReference type="ARBA" id="ARBA00023002"/>
    </source>
</evidence>
<comment type="caution">
    <text evidence="5">The sequence shown here is derived from an EMBL/GenBank/DDBJ whole genome shotgun (WGS) entry which is preliminary data.</text>
</comment>
<dbReference type="OrthoDB" id="37659at2759"/>
<dbReference type="InterPro" id="IPR036291">
    <property type="entry name" value="NAD(P)-bd_dom_sf"/>
</dbReference>
<dbReference type="InterPro" id="IPR002347">
    <property type="entry name" value="SDR_fam"/>
</dbReference>
<accession>A0A9W8HV79</accession>
<evidence type="ECO:0000256" key="2">
    <source>
        <dbReference type="ARBA" id="ARBA00022857"/>
    </source>
</evidence>
<evidence type="ECO:0000256" key="1">
    <source>
        <dbReference type="ARBA" id="ARBA00006484"/>
    </source>
</evidence>
<dbReference type="PANTHER" id="PTHR44229:SF4">
    <property type="entry name" value="15-HYDROXYPROSTAGLANDIN DEHYDROGENASE [NAD(+)]"/>
    <property type="match status" value="1"/>
</dbReference>
<keyword evidence="2" id="KW-0521">NADP</keyword>
<dbReference type="PRINTS" id="PR00081">
    <property type="entry name" value="GDHRDH"/>
</dbReference>
<comment type="similarity">
    <text evidence="1 4">Belongs to the short-chain dehydrogenases/reductases (SDR) family.</text>
</comment>
<dbReference type="PRINTS" id="PR00080">
    <property type="entry name" value="SDRFAMILY"/>
</dbReference>
<dbReference type="PANTHER" id="PTHR44229">
    <property type="entry name" value="15-HYDROXYPROSTAGLANDIN DEHYDROGENASE [NAD(+)]"/>
    <property type="match status" value="1"/>
</dbReference>
<dbReference type="GO" id="GO:0005737">
    <property type="term" value="C:cytoplasm"/>
    <property type="evidence" value="ECO:0007669"/>
    <property type="project" value="TreeGrafter"/>
</dbReference>
<organism evidence="5 6">
    <name type="scientific">Coemansia guatemalensis</name>
    <dbReference type="NCBI Taxonomy" id="2761395"/>
    <lineage>
        <taxon>Eukaryota</taxon>
        <taxon>Fungi</taxon>
        <taxon>Fungi incertae sedis</taxon>
        <taxon>Zoopagomycota</taxon>
        <taxon>Kickxellomycotina</taxon>
        <taxon>Kickxellomycetes</taxon>
        <taxon>Kickxellales</taxon>
        <taxon>Kickxellaceae</taxon>
        <taxon>Coemansia</taxon>
    </lineage>
</organism>
<sequence length="268" mass="28354">MVALYDIRGKVAVVTGGAQSLGLCTAQTLARLGAKVVVGDLLSSGTGEVDKINKEAGDRVAIFQPCDVTDSAALHGLIDLAVSEFGQLDIVINNAGILDKPLEQDPSGERARACVDVNIRAVIDATNHALHIWNQDANAKGVVINMASTSGYTPLEFVATYCATKAAVIMFTKSLAGLAPKVRVNAIAPAWVDTKMIDAPHIGRDHFSIKLAGILDPQDVADQIVRLIKDESMAGDVLIVKKSEDPYLCKTPKSTDISALFENIGSMS</sequence>
<dbReference type="Gene3D" id="3.40.50.720">
    <property type="entry name" value="NAD(P)-binding Rossmann-like Domain"/>
    <property type="match status" value="1"/>
</dbReference>